<organism evidence="2 3">
    <name type="scientific">Mycobacterium scrofulaceum</name>
    <dbReference type="NCBI Taxonomy" id="1783"/>
    <lineage>
        <taxon>Bacteria</taxon>
        <taxon>Bacillati</taxon>
        <taxon>Actinomycetota</taxon>
        <taxon>Actinomycetes</taxon>
        <taxon>Mycobacteriales</taxon>
        <taxon>Mycobacteriaceae</taxon>
        <taxon>Mycobacterium</taxon>
    </lineage>
</organism>
<evidence type="ECO:0000313" key="3">
    <source>
        <dbReference type="Proteomes" id="UP000092207"/>
    </source>
</evidence>
<dbReference type="EMBL" id="LZJY01000240">
    <property type="protein sequence ID" value="OBI01024.1"/>
    <property type="molecule type" value="Genomic_DNA"/>
</dbReference>
<feature type="region of interest" description="Disordered" evidence="1">
    <location>
        <begin position="100"/>
        <end position="171"/>
    </location>
</feature>
<proteinExistence type="predicted"/>
<sequence>MIRADPAAPVDPAARAAPVGLRADLAGQVAPAIRAAPMVPVAPADRGDPVDLIILAAPAAQPGPTTQAALAGLADPTTQAAPAGLAVPAAPGTEIPSAATSVARHGVTGRRPGDQVCRRDPIGTDRSPRPVGTGDTARSTTGVMRRLPCGTPASISGASGSSESGFRCKQQ</sequence>
<name>A0A1A2VI15_MYCSC</name>
<accession>A0A1A2VI15</accession>
<dbReference type="AlphaFoldDB" id="A0A1A2VI15"/>
<evidence type="ECO:0000256" key="1">
    <source>
        <dbReference type="SAM" id="MobiDB-lite"/>
    </source>
</evidence>
<dbReference type="Proteomes" id="UP000092207">
    <property type="component" value="Unassembled WGS sequence"/>
</dbReference>
<protein>
    <submittedName>
        <fullName evidence="2">Uncharacterized protein</fullName>
    </submittedName>
</protein>
<evidence type="ECO:0000313" key="2">
    <source>
        <dbReference type="EMBL" id="OBI01024.1"/>
    </source>
</evidence>
<feature type="compositionally biased region" description="Basic and acidic residues" evidence="1">
    <location>
        <begin position="111"/>
        <end position="128"/>
    </location>
</feature>
<comment type="caution">
    <text evidence="2">The sequence shown here is derived from an EMBL/GenBank/DDBJ whole genome shotgun (WGS) entry which is preliminary data.</text>
</comment>
<feature type="compositionally biased region" description="Low complexity" evidence="1">
    <location>
        <begin position="153"/>
        <end position="165"/>
    </location>
</feature>
<reference evidence="2 3" key="1">
    <citation type="submission" date="2016-06" db="EMBL/GenBank/DDBJ databases">
        <authorList>
            <person name="Kjaerup R.B."/>
            <person name="Dalgaard T.S."/>
            <person name="Juul-Madsen H.R."/>
        </authorList>
    </citation>
    <scope>NUCLEOTIDE SEQUENCE [LARGE SCALE GENOMIC DNA]</scope>
    <source>
        <strain evidence="2 3">E2838</strain>
    </source>
</reference>
<gene>
    <name evidence="2" type="ORF">A5679_19240</name>
</gene>